<gene>
    <name evidence="2" type="ORF">BDV40DRAFT_270678</name>
</gene>
<evidence type="ECO:0008006" key="4">
    <source>
        <dbReference type="Google" id="ProtNLM"/>
    </source>
</evidence>
<sequence length="75" mass="8256">MMSCHVHTMRLCSGMVVLSTLAWVSTAMDATAEHGDMRMTFIAARPAVIFCSIESAREHLSARITHCSDFPAVRT</sequence>
<accession>A0A5N6UP36</accession>
<dbReference type="AlphaFoldDB" id="A0A5N6UP36"/>
<evidence type="ECO:0000313" key="3">
    <source>
        <dbReference type="Proteomes" id="UP000326950"/>
    </source>
</evidence>
<organism evidence="2 3">
    <name type="scientific">Aspergillus tamarii</name>
    <dbReference type="NCBI Taxonomy" id="41984"/>
    <lineage>
        <taxon>Eukaryota</taxon>
        <taxon>Fungi</taxon>
        <taxon>Dikarya</taxon>
        <taxon>Ascomycota</taxon>
        <taxon>Pezizomycotina</taxon>
        <taxon>Eurotiomycetes</taxon>
        <taxon>Eurotiomycetidae</taxon>
        <taxon>Eurotiales</taxon>
        <taxon>Aspergillaceae</taxon>
        <taxon>Aspergillus</taxon>
        <taxon>Aspergillus subgen. Circumdati</taxon>
    </lineage>
</organism>
<dbReference type="Proteomes" id="UP000326950">
    <property type="component" value="Unassembled WGS sequence"/>
</dbReference>
<proteinExistence type="predicted"/>
<evidence type="ECO:0000256" key="1">
    <source>
        <dbReference type="SAM" id="SignalP"/>
    </source>
</evidence>
<keyword evidence="1" id="KW-0732">Signal</keyword>
<name>A0A5N6UP36_ASPTM</name>
<evidence type="ECO:0000313" key="2">
    <source>
        <dbReference type="EMBL" id="KAE8160394.1"/>
    </source>
</evidence>
<dbReference type="EMBL" id="ML738658">
    <property type="protein sequence ID" value="KAE8160394.1"/>
    <property type="molecule type" value="Genomic_DNA"/>
</dbReference>
<reference evidence="2 3" key="1">
    <citation type="submission" date="2019-04" db="EMBL/GenBank/DDBJ databases">
        <title>Friends and foes A comparative genomics study of 23 Aspergillus species from section Flavi.</title>
        <authorList>
            <consortium name="DOE Joint Genome Institute"/>
            <person name="Kjaerbolling I."/>
            <person name="Vesth T."/>
            <person name="Frisvad J.C."/>
            <person name="Nybo J.L."/>
            <person name="Theobald S."/>
            <person name="Kildgaard S."/>
            <person name="Isbrandt T."/>
            <person name="Kuo A."/>
            <person name="Sato A."/>
            <person name="Lyhne E.K."/>
            <person name="Kogle M.E."/>
            <person name="Wiebenga A."/>
            <person name="Kun R.S."/>
            <person name="Lubbers R.J."/>
            <person name="Makela M.R."/>
            <person name="Barry K."/>
            <person name="Chovatia M."/>
            <person name="Clum A."/>
            <person name="Daum C."/>
            <person name="Haridas S."/>
            <person name="He G."/>
            <person name="LaButti K."/>
            <person name="Lipzen A."/>
            <person name="Mondo S."/>
            <person name="Riley R."/>
            <person name="Salamov A."/>
            <person name="Simmons B.A."/>
            <person name="Magnuson J.K."/>
            <person name="Henrissat B."/>
            <person name="Mortensen U.H."/>
            <person name="Larsen T.O."/>
            <person name="Devries R.P."/>
            <person name="Grigoriev I.V."/>
            <person name="Machida M."/>
            <person name="Baker S.E."/>
            <person name="Andersen M.R."/>
        </authorList>
    </citation>
    <scope>NUCLEOTIDE SEQUENCE [LARGE SCALE GENOMIC DNA]</scope>
    <source>
        <strain evidence="2 3">CBS 117626</strain>
    </source>
</reference>
<feature type="signal peptide" evidence="1">
    <location>
        <begin position="1"/>
        <end position="27"/>
    </location>
</feature>
<feature type="chain" id="PRO_5024962408" description="Secreted protein" evidence="1">
    <location>
        <begin position="28"/>
        <end position="75"/>
    </location>
</feature>
<protein>
    <recommendedName>
        <fullName evidence="4">Secreted protein</fullName>
    </recommendedName>
</protein>
<keyword evidence="3" id="KW-1185">Reference proteome</keyword>